<name>A0A1I7YUB4_9BILA</name>
<keyword evidence="1" id="KW-1185">Reference proteome</keyword>
<evidence type="ECO:0000313" key="1">
    <source>
        <dbReference type="Proteomes" id="UP000095287"/>
    </source>
</evidence>
<organism evidence="1 2">
    <name type="scientific">Steinernema glaseri</name>
    <dbReference type="NCBI Taxonomy" id="37863"/>
    <lineage>
        <taxon>Eukaryota</taxon>
        <taxon>Metazoa</taxon>
        <taxon>Ecdysozoa</taxon>
        <taxon>Nematoda</taxon>
        <taxon>Chromadorea</taxon>
        <taxon>Rhabditida</taxon>
        <taxon>Tylenchina</taxon>
        <taxon>Panagrolaimomorpha</taxon>
        <taxon>Strongyloidoidea</taxon>
        <taxon>Steinernematidae</taxon>
        <taxon>Steinernema</taxon>
    </lineage>
</organism>
<dbReference type="Proteomes" id="UP000095287">
    <property type="component" value="Unplaced"/>
</dbReference>
<dbReference type="AlphaFoldDB" id="A0A1I7YUB4"/>
<dbReference type="WBParaSite" id="L893_g19911.t1">
    <property type="protein sequence ID" value="L893_g19911.t1"/>
    <property type="gene ID" value="L893_g19911"/>
</dbReference>
<reference evidence="2" key="1">
    <citation type="submission" date="2016-11" db="UniProtKB">
        <authorList>
            <consortium name="WormBaseParasite"/>
        </authorList>
    </citation>
    <scope>IDENTIFICATION</scope>
</reference>
<evidence type="ECO:0000313" key="2">
    <source>
        <dbReference type="WBParaSite" id="L893_g19911.t1"/>
    </source>
</evidence>
<sequence length="129" mass="15287">HTPVDFKWLDSVINDWKKADGRSLRGREYFSFVFNAEEDWKKLLKKYGQTMDAYGHRLSVPHPSDTAWLEVTKDGELCNALVMVCDKTPMLLNLDLLLRLDRLRMRRYRRMTMTTLKYQLIEDPRTSSS</sequence>
<protein>
    <submittedName>
        <fullName evidence="2">SCP2 domain-containing protein</fullName>
    </submittedName>
</protein>
<proteinExistence type="predicted"/>
<accession>A0A1I7YUB4</accession>